<feature type="region of interest" description="Disordered" evidence="1">
    <location>
        <begin position="1"/>
        <end position="23"/>
    </location>
</feature>
<dbReference type="Gramene" id="ONIVA03G30490.1">
    <property type="protein sequence ID" value="ONIVA03G30490.1"/>
    <property type="gene ID" value="ONIVA03G30490"/>
</dbReference>
<keyword evidence="3" id="KW-1185">Reference proteome</keyword>
<reference evidence="2" key="2">
    <citation type="submission" date="2018-04" db="EMBL/GenBank/DDBJ databases">
        <title>OnivRS2 (Oryza nivara Reference Sequence Version 2).</title>
        <authorList>
            <person name="Zhang J."/>
            <person name="Kudrna D."/>
            <person name="Lee S."/>
            <person name="Talag J."/>
            <person name="Rajasekar S."/>
            <person name="Welchert J."/>
            <person name="Hsing Y.-I."/>
            <person name="Wing R.A."/>
        </authorList>
    </citation>
    <scope>NUCLEOTIDE SEQUENCE [LARGE SCALE GENOMIC DNA]</scope>
    <source>
        <strain evidence="2">SL10</strain>
    </source>
</reference>
<dbReference type="EnsemblPlants" id="ONIVA03G30490.1">
    <property type="protein sequence ID" value="ONIVA03G30490.1"/>
    <property type="gene ID" value="ONIVA03G30490"/>
</dbReference>
<dbReference type="AlphaFoldDB" id="A0A0E0GRQ3"/>
<organism evidence="2">
    <name type="scientific">Oryza nivara</name>
    <name type="common">Indian wild rice</name>
    <name type="synonym">Oryza sativa f. spontanea</name>
    <dbReference type="NCBI Taxonomy" id="4536"/>
    <lineage>
        <taxon>Eukaryota</taxon>
        <taxon>Viridiplantae</taxon>
        <taxon>Streptophyta</taxon>
        <taxon>Embryophyta</taxon>
        <taxon>Tracheophyta</taxon>
        <taxon>Spermatophyta</taxon>
        <taxon>Magnoliopsida</taxon>
        <taxon>Liliopsida</taxon>
        <taxon>Poales</taxon>
        <taxon>Poaceae</taxon>
        <taxon>BOP clade</taxon>
        <taxon>Oryzoideae</taxon>
        <taxon>Oryzeae</taxon>
        <taxon>Oryzinae</taxon>
        <taxon>Oryza</taxon>
    </lineage>
</organism>
<dbReference type="Proteomes" id="UP000006591">
    <property type="component" value="Chromosome 3"/>
</dbReference>
<name>A0A0E0GRQ3_ORYNI</name>
<evidence type="ECO:0000256" key="1">
    <source>
        <dbReference type="SAM" id="MobiDB-lite"/>
    </source>
</evidence>
<sequence>MTRDRMATRSHTPESGGTSEQPHAAVAALEYALCVNGKPCARPRVDGSPATDRCRASMRSPALDCVSSMGSRAFGRAWGNGVGGRASGT</sequence>
<evidence type="ECO:0000313" key="3">
    <source>
        <dbReference type="Proteomes" id="UP000006591"/>
    </source>
</evidence>
<evidence type="ECO:0000313" key="2">
    <source>
        <dbReference type="EnsemblPlants" id="ONIVA03G30490.1"/>
    </source>
</evidence>
<accession>A0A0E0GRQ3</accession>
<proteinExistence type="predicted"/>
<reference evidence="2" key="1">
    <citation type="submission" date="2015-04" db="UniProtKB">
        <authorList>
            <consortium name="EnsemblPlants"/>
        </authorList>
    </citation>
    <scope>IDENTIFICATION</scope>
    <source>
        <strain evidence="2">SL10</strain>
    </source>
</reference>
<dbReference type="HOGENOM" id="CLU_2458594_0_0_1"/>
<protein>
    <submittedName>
        <fullName evidence="2">Uncharacterized protein</fullName>
    </submittedName>
</protein>
<feature type="compositionally biased region" description="Polar residues" evidence="1">
    <location>
        <begin position="9"/>
        <end position="21"/>
    </location>
</feature>